<dbReference type="EMBL" id="MG228254">
    <property type="protein sequence ID" value="AWH59634.1"/>
    <property type="molecule type" value="Genomic_DNA"/>
</dbReference>
<feature type="region of interest" description="Disordered" evidence="1">
    <location>
        <begin position="72"/>
        <end position="96"/>
    </location>
</feature>
<feature type="compositionally biased region" description="Polar residues" evidence="1">
    <location>
        <begin position="82"/>
        <end position="96"/>
    </location>
</feature>
<proteinExistence type="predicted"/>
<protein>
    <submittedName>
        <fullName evidence="2">Uncharacterized protein</fullName>
    </submittedName>
</protein>
<dbReference type="AlphaFoldDB" id="A0A2S1PMG6"/>
<geneLocation type="plasmid" evidence="2">
    <name>p9.1_1</name>
</geneLocation>
<evidence type="ECO:0000256" key="1">
    <source>
        <dbReference type="SAM" id="MobiDB-lite"/>
    </source>
</evidence>
<name>A0A2S1PMG6_EDWTA</name>
<reference evidence="2" key="1">
    <citation type="journal article" date="2017" name="J. Clin. Microbiol.">
        <title>Comparative phenotypic and genotypic analysis of Edwardsiella spp. isolates from different hosts and geographic origins, with an emphasis on isolates formerly classified as E. tarda and an evaluation of diagnostic methods.</title>
        <authorList>
            <person name="Reichley S.R."/>
            <person name="Ware C."/>
            <person name="Steadman J."/>
            <person name="Gaunt P.S."/>
            <person name="Garcia J.C."/>
            <person name="LaFrentz B.R."/>
            <person name="Thachil A."/>
            <person name="Waldbieser G.C."/>
            <person name="Stine C.B."/>
            <person name="Bujan N."/>
            <person name="Arias C.R."/>
            <person name="Loch T."/>
            <person name="Welch T.J."/>
            <person name="Cipriano R.C."/>
            <person name="Greenway T.E."/>
            <person name="Khoo L.H."/>
            <person name="Wise D.J."/>
            <person name="Lawrence M.L."/>
            <person name="Griffin M.J."/>
        </authorList>
    </citation>
    <scope>NUCLEOTIDE SEQUENCE</scope>
    <source>
        <strain evidence="2">9.1</strain>
        <plasmid evidence="2">p9.1_1</plasmid>
    </source>
</reference>
<evidence type="ECO:0000313" key="2">
    <source>
        <dbReference type="EMBL" id="AWH59634.1"/>
    </source>
</evidence>
<accession>A0A2S1PMG6</accession>
<organism evidence="2">
    <name type="scientific">Edwardsiella tarda</name>
    <dbReference type="NCBI Taxonomy" id="636"/>
    <lineage>
        <taxon>Bacteria</taxon>
        <taxon>Pseudomonadati</taxon>
        <taxon>Pseudomonadota</taxon>
        <taxon>Gammaproteobacteria</taxon>
        <taxon>Enterobacterales</taxon>
        <taxon>Hafniaceae</taxon>
        <taxon>Edwardsiella</taxon>
    </lineage>
</organism>
<sequence>MEGETRQDLKIPTVSDGSLPLALSCSRLAVYRCLSAVMAAYSHTTPDTRFRLGSSLQAGLYARTPRSARLPRCSGNYHLESNPEQTRQIASGGSHW</sequence>
<keyword evidence="2" id="KW-0614">Plasmid</keyword>